<proteinExistence type="predicted"/>
<protein>
    <submittedName>
        <fullName evidence="3">Uncharacterized protein</fullName>
    </submittedName>
</protein>
<dbReference type="EMBL" id="RHLC01000016">
    <property type="protein sequence ID" value="TPP47489.1"/>
    <property type="molecule type" value="Genomic_DNA"/>
</dbReference>
<evidence type="ECO:0000256" key="2">
    <source>
        <dbReference type="SAM" id="Phobius"/>
    </source>
</evidence>
<evidence type="ECO:0000313" key="4">
    <source>
        <dbReference type="Proteomes" id="UP000318447"/>
    </source>
</evidence>
<organism evidence="3 4">
    <name type="scientific">Leishmania donovani</name>
    <dbReference type="NCBI Taxonomy" id="5661"/>
    <lineage>
        <taxon>Eukaryota</taxon>
        <taxon>Discoba</taxon>
        <taxon>Euglenozoa</taxon>
        <taxon>Kinetoplastea</taxon>
        <taxon>Metakinetoplastina</taxon>
        <taxon>Trypanosomatida</taxon>
        <taxon>Trypanosomatidae</taxon>
        <taxon>Leishmaniinae</taxon>
        <taxon>Leishmania</taxon>
    </lineage>
</organism>
<name>A0A504XJP2_LEIDO</name>
<keyword evidence="2" id="KW-0812">Transmembrane</keyword>
<evidence type="ECO:0000313" key="3">
    <source>
        <dbReference type="EMBL" id="TPP47489.1"/>
    </source>
</evidence>
<feature type="region of interest" description="Disordered" evidence="1">
    <location>
        <begin position="56"/>
        <end position="100"/>
    </location>
</feature>
<keyword evidence="2" id="KW-1133">Transmembrane helix</keyword>
<dbReference type="AlphaFoldDB" id="A0A504XJP2"/>
<sequence>MFLGGFVPRRFAQFNRDPWWMFFIFAIGAWAGEYPAMQIKYNARDLVLDPHRYKAAKKAGSKKAMPKASAPKKSKKAAPKKKSKSSSSTKRGTKRAAAKK</sequence>
<feature type="compositionally biased region" description="Basic residues" evidence="1">
    <location>
        <begin position="56"/>
        <end position="84"/>
    </location>
</feature>
<feature type="transmembrane region" description="Helical" evidence="2">
    <location>
        <begin position="20"/>
        <end position="37"/>
    </location>
</feature>
<reference evidence="4" key="1">
    <citation type="submission" date="2019-02" db="EMBL/GenBank/DDBJ databases">
        <title>FDA dAtabase for Regulatory Grade micrObial Sequences (FDA-ARGOS): Supporting development and validation of Infectious Disease Dx tests.</title>
        <authorList>
            <person name="Duncan R."/>
            <person name="Fisher C."/>
            <person name="Tallon L."/>
            <person name="Sadzewicz L."/>
            <person name="Sengamalay N."/>
            <person name="Ott S."/>
            <person name="Godinez A."/>
            <person name="Nagaraj S."/>
            <person name="Vavikolanu K."/>
            <person name="Nadendla S."/>
            <person name="Aluvathingal J."/>
            <person name="Sichtig H."/>
        </authorList>
    </citation>
    <scope>NUCLEOTIDE SEQUENCE [LARGE SCALE GENOMIC DNA]</scope>
    <source>
        <strain evidence="4">FDAARGOS_361</strain>
    </source>
</reference>
<accession>A0A504XJP2</accession>
<dbReference type="Proteomes" id="UP000318447">
    <property type="component" value="Unassembled WGS sequence"/>
</dbReference>
<evidence type="ECO:0000256" key="1">
    <source>
        <dbReference type="SAM" id="MobiDB-lite"/>
    </source>
</evidence>
<comment type="caution">
    <text evidence="3">The sequence shown here is derived from an EMBL/GenBank/DDBJ whole genome shotgun (WGS) entry which is preliminary data.</text>
</comment>
<gene>
    <name evidence="3" type="ORF">CGC21_30655</name>
</gene>
<feature type="compositionally biased region" description="Basic residues" evidence="1">
    <location>
        <begin position="91"/>
        <end position="100"/>
    </location>
</feature>
<keyword evidence="2" id="KW-0472">Membrane</keyword>